<dbReference type="InterPro" id="IPR051099">
    <property type="entry name" value="AGR/TXD"/>
</dbReference>
<dbReference type="PANTHER" id="PTHR15337">
    <property type="entry name" value="ANTERIOR GRADIENT PROTEIN-RELATED"/>
    <property type="match status" value="1"/>
</dbReference>
<dbReference type="InterPro" id="IPR036249">
    <property type="entry name" value="Thioredoxin-like_sf"/>
</dbReference>
<sequence length="144" mass="16516">MKNILVICYLFFTAALFAQEWQPSYAEALVVSKEQHKPILLVFAGSDWCAPCIKLDKDIWQSDVFRTYAKENYVLYKADFPRKKANRLPEAVAEQNNALAEKYNPNGHFPLVLLLDSNENVLGETGYLNRTPQAYITHLNSFVK</sequence>
<accession>A0A1G6ZYF1</accession>
<dbReference type="Proteomes" id="UP000199109">
    <property type="component" value="Unassembled WGS sequence"/>
</dbReference>
<evidence type="ECO:0000313" key="3">
    <source>
        <dbReference type="EMBL" id="SDE07413.1"/>
    </source>
</evidence>
<name>A0A1G6ZYF1_9FLAO</name>
<evidence type="ECO:0000256" key="1">
    <source>
        <dbReference type="ARBA" id="ARBA00022729"/>
    </source>
</evidence>
<dbReference type="EMBL" id="FNAO01000003">
    <property type="protein sequence ID" value="SDE07413.1"/>
    <property type="molecule type" value="Genomic_DNA"/>
</dbReference>
<reference evidence="3 4" key="1">
    <citation type="submission" date="2016-10" db="EMBL/GenBank/DDBJ databases">
        <authorList>
            <person name="de Groot N.N."/>
        </authorList>
    </citation>
    <scope>NUCLEOTIDE SEQUENCE [LARGE SCALE GENOMIC DNA]</scope>
    <source>
        <strain evidence="3 4">DSM 23421</strain>
    </source>
</reference>
<keyword evidence="1 2" id="KW-0732">Signal</keyword>
<dbReference type="PANTHER" id="PTHR15337:SF11">
    <property type="entry name" value="THIOREDOXIN DOMAIN-CONTAINING PROTEIN"/>
    <property type="match status" value="1"/>
</dbReference>
<evidence type="ECO:0000256" key="2">
    <source>
        <dbReference type="SAM" id="SignalP"/>
    </source>
</evidence>
<protein>
    <submittedName>
        <fullName evidence="3">Thioredoxin-related protein</fullName>
    </submittedName>
</protein>
<evidence type="ECO:0000313" key="4">
    <source>
        <dbReference type="Proteomes" id="UP000199109"/>
    </source>
</evidence>
<feature type="signal peptide" evidence="2">
    <location>
        <begin position="1"/>
        <end position="18"/>
    </location>
</feature>
<dbReference type="RefSeq" id="WP_091867337.1">
    <property type="nucleotide sequence ID" value="NZ_FNAO01000003.1"/>
</dbReference>
<dbReference type="SUPFAM" id="SSF52833">
    <property type="entry name" value="Thioredoxin-like"/>
    <property type="match status" value="1"/>
</dbReference>
<gene>
    <name evidence="3" type="ORF">SAMN05421636_103149</name>
</gene>
<dbReference type="Gene3D" id="3.40.30.10">
    <property type="entry name" value="Glutaredoxin"/>
    <property type="match status" value="1"/>
</dbReference>
<keyword evidence="4" id="KW-1185">Reference proteome</keyword>
<organism evidence="3 4">
    <name type="scientific">Pricia antarctica</name>
    <dbReference type="NCBI Taxonomy" id="641691"/>
    <lineage>
        <taxon>Bacteria</taxon>
        <taxon>Pseudomonadati</taxon>
        <taxon>Bacteroidota</taxon>
        <taxon>Flavobacteriia</taxon>
        <taxon>Flavobacteriales</taxon>
        <taxon>Flavobacteriaceae</taxon>
        <taxon>Pricia</taxon>
    </lineage>
</organism>
<feature type="chain" id="PRO_5011735363" evidence="2">
    <location>
        <begin position="19"/>
        <end position="144"/>
    </location>
</feature>
<dbReference type="STRING" id="641691.SAMN05421636_103149"/>
<dbReference type="Pfam" id="PF13899">
    <property type="entry name" value="Thioredoxin_7"/>
    <property type="match status" value="1"/>
</dbReference>
<proteinExistence type="predicted"/>
<dbReference type="AlphaFoldDB" id="A0A1G6ZYF1"/>
<dbReference type="OrthoDB" id="981626at2"/>